<evidence type="ECO:0000259" key="1">
    <source>
        <dbReference type="Pfam" id="PF13349"/>
    </source>
</evidence>
<evidence type="ECO:0000313" key="2">
    <source>
        <dbReference type="EMBL" id="GED67277.1"/>
    </source>
</evidence>
<sequence length="248" mass="26079">MKRWIGVGLLIAALSLAGCSSLEMEESKRQLELPMDSIEALDIQTESGDLIVKGDEKATSIKVEATIKKSKSVPDEDITVTLEKDGNTAKLVSKTKGGFGVRITDITLNVTIPAKLNVDVNDGSGDLDISNLAGVLTIEDDSGDIKINDVSGEVVINDGSGDIKIKNASALKQINDESGDIFLENTGGNVDIQDDSGDIVIRNHTGDITISDGSGDMVIDTIQGNVTITEDGSGDRMVKNVSGSFIAN</sequence>
<dbReference type="OrthoDB" id="2465196at2"/>
<comment type="caution">
    <text evidence="3">The sequence shown here is derived from an EMBL/GenBank/DDBJ whole genome shotgun (WGS) entry which is preliminary data.</text>
</comment>
<dbReference type="STRING" id="54915.ADS79_22895"/>
<dbReference type="AlphaFoldDB" id="A0A0K9YTT7"/>
<dbReference type="Pfam" id="PF13349">
    <property type="entry name" value="DUF4097"/>
    <property type="match status" value="1"/>
</dbReference>
<proteinExistence type="predicted"/>
<evidence type="ECO:0000313" key="4">
    <source>
        <dbReference type="Proteomes" id="UP000036834"/>
    </source>
</evidence>
<evidence type="ECO:0000313" key="3">
    <source>
        <dbReference type="EMBL" id="KNB71610.1"/>
    </source>
</evidence>
<gene>
    <name evidence="3" type="ORF">ADS79_22895</name>
    <name evidence="2" type="ORF">BRE01_09790</name>
</gene>
<reference evidence="3" key="2">
    <citation type="submission" date="2015-07" db="EMBL/GenBank/DDBJ databases">
        <title>MeaNS - Measles Nucleotide Surveillance Program.</title>
        <authorList>
            <person name="Tran T."/>
            <person name="Druce J."/>
        </authorList>
    </citation>
    <scope>NUCLEOTIDE SEQUENCE</scope>
    <source>
        <strain evidence="3">DSM 9887</strain>
    </source>
</reference>
<dbReference type="Proteomes" id="UP000319578">
    <property type="component" value="Unassembled WGS sequence"/>
</dbReference>
<reference evidence="4" key="1">
    <citation type="submission" date="2015-07" db="EMBL/GenBank/DDBJ databases">
        <title>Genome sequencing project for genomic taxonomy and phylogenomics of Bacillus-like bacteria.</title>
        <authorList>
            <person name="Liu B."/>
            <person name="Wang J."/>
            <person name="Zhu Y."/>
            <person name="Liu G."/>
            <person name="Chen Q."/>
            <person name="Chen Z."/>
            <person name="Lan J."/>
            <person name="Che J."/>
            <person name="Ge C."/>
            <person name="Shi H."/>
            <person name="Pan Z."/>
            <person name="Liu X."/>
        </authorList>
    </citation>
    <scope>NUCLEOTIDE SEQUENCE [LARGE SCALE GENOMIC DNA]</scope>
    <source>
        <strain evidence="4">DSM 9887</strain>
    </source>
</reference>
<name>A0A0K9YTT7_9BACL</name>
<dbReference type="PATRIC" id="fig|54915.3.peg.3711"/>
<dbReference type="EMBL" id="BJON01000004">
    <property type="protein sequence ID" value="GED67277.1"/>
    <property type="molecule type" value="Genomic_DNA"/>
</dbReference>
<protein>
    <recommendedName>
        <fullName evidence="1">DUF4097 domain-containing protein</fullName>
    </recommendedName>
</protein>
<accession>A0A0K9YTT7</accession>
<keyword evidence="5" id="KW-1185">Reference proteome</keyword>
<feature type="domain" description="DUF4097" evidence="1">
    <location>
        <begin position="38"/>
        <end position="220"/>
    </location>
</feature>
<dbReference type="EMBL" id="LGIQ01000009">
    <property type="protein sequence ID" value="KNB71610.1"/>
    <property type="molecule type" value="Genomic_DNA"/>
</dbReference>
<reference evidence="2 5" key="3">
    <citation type="submission" date="2019-06" db="EMBL/GenBank/DDBJ databases">
        <title>Whole genome shotgun sequence of Brevibacillus reuszeri NBRC 15719.</title>
        <authorList>
            <person name="Hosoyama A."/>
            <person name="Uohara A."/>
            <person name="Ohji S."/>
            <person name="Ichikawa N."/>
        </authorList>
    </citation>
    <scope>NUCLEOTIDE SEQUENCE [LARGE SCALE GENOMIC DNA]</scope>
    <source>
        <strain evidence="2 5">NBRC 15719</strain>
    </source>
</reference>
<evidence type="ECO:0000313" key="5">
    <source>
        <dbReference type="Proteomes" id="UP000319578"/>
    </source>
</evidence>
<dbReference type="PROSITE" id="PS51257">
    <property type="entry name" value="PROKAR_LIPOPROTEIN"/>
    <property type="match status" value="1"/>
</dbReference>
<organism evidence="3 4">
    <name type="scientific">Brevibacillus reuszeri</name>
    <dbReference type="NCBI Taxonomy" id="54915"/>
    <lineage>
        <taxon>Bacteria</taxon>
        <taxon>Bacillati</taxon>
        <taxon>Bacillota</taxon>
        <taxon>Bacilli</taxon>
        <taxon>Bacillales</taxon>
        <taxon>Paenibacillaceae</taxon>
        <taxon>Brevibacillus</taxon>
    </lineage>
</organism>
<dbReference type="RefSeq" id="WP_049740652.1">
    <property type="nucleotide sequence ID" value="NZ_BJON01000004.1"/>
</dbReference>
<dbReference type="InterPro" id="IPR025164">
    <property type="entry name" value="Toastrack_DUF4097"/>
</dbReference>
<dbReference type="Proteomes" id="UP000036834">
    <property type="component" value="Unassembled WGS sequence"/>
</dbReference>